<organism evidence="9 10">
    <name type="scientific">Mycena citricolor</name>
    <dbReference type="NCBI Taxonomy" id="2018698"/>
    <lineage>
        <taxon>Eukaryota</taxon>
        <taxon>Fungi</taxon>
        <taxon>Dikarya</taxon>
        <taxon>Basidiomycota</taxon>
        <taxon>Agaricomycotina</taxon>
        <taxon>Agaricomycetes</taxon>
        <taxon>Agaricomycetidae</taxon>
        <taxon>Agaricales</taxon>
        <taxon>Marasmiineae</taxon>
        <taxon>Mycenaceae</taxon>
        <taxon>Mycena</taxon>
    </lineage>
</organism>
<evidence type="ECO:0000313" key="9">
    <source>
        <dbReference type="EMBL" id="CAK5261945.1"/>
    </source>
</evidence>
<dbReference type="PRINTS" id="PR00465">
    <property type="entry name" value="EP450IV"/>
</dbReference>
<dbReference type="InterPro" id="IPR001128">
    <property type="entry name" value="Cyt_P450"/>
</dbReference>
<dbReference type="GO" id="GO:0020037">
    <property type="term" value="F:heme binding"/>
    <property type="evidence" value="ECO:0007669"/>
    <property type="project" value="InterPro"/>
</dbReference>
<keyword evidence="10" id="KW-1185">Reference proteome</keyword>
<dbReference type="InterPro" id="IPR036396">
    <property type="entry name" value="Cyt_P450_sf"/>
</dbReference>
<keyword evidence="7 8" id="KW-0349">Heme</keyword>
<dbReference type="SUPFAM" id="SSF48264">
    <property type="entry name" value="Cytochrome P450"/>
    <property type="match status" value="1"/>
</dbReference>
<accession>A0AAD2GRV0</accession>
<evidence type="ECO:0000256" key="1">
    <source>
        <dbReference type="ARBA" id="ARBA00001971"/>
    </source>
</evidence>
<keyword evidence="5 7" id="KW-0408">Iron</keyword>
<evidence type="ECO:0000256" key="3">
    <source>
        <dbReference type="ARBA" id="ARBA00022723"/>
    </source>
</evidence>
<evidence type="ECO:0008006" key="11">
    <source>
        <dbReference type="Google" id="ProtNLM"/>
    </source>
</evidence>
<comment type="caution">
    <text evidence="9">The sequence shown here is derived from an EMBL/GenBank/DDBJ whole genome shotgun (WGS) entry which is preliminary data.</text>
</comment>
<name>A0AAD2GRV0_9AGAR</name>
<comment type="similarity">
    <text evidence="2 8">Belongs to the cytochrome P450 family.</text>
</comment>
<dbReference type="Pfam" id="PF00067">
    <property type="entry name" value="p450"/>
    <property type="match status" value="1"/>
</dbReference>
<dbReference type="CDD" id="cd11041">
    <property type="entry name" value="CYP503A1-like"/>
    <property type="match status" value="1"/>
</dbReference>
<evidence type="ECO:0000313" key="10">
    <source>
        <dbReference type="Proteomes" id="UP001295794"/>
    </source>
</evidence>
<dbReference type="AlphaFoldDB" id="A0AAD2GRV0"/>
<keyword evidence="3 7" id="KW-0479">Metal-binding</keyword>
<dbReference type="GO" id="GO:0005506">
    <property type="term" value="F:iron ion binding"/>
    <property type="evidence" value="ECO:0007669"/>
    <property type="project" value="InterPro"/>
</dbReference>
<evidence type="ECO:0000256" key="6">
    <source>
        <dbReference type="ARBA" id="ARBA00023033"/>
    </source>
</evidence>
<keyword evidence="6 8" id="KW-0503">Monooxygenase</keyword>
<evidence type="ECO:0000256" key="2">
    <source>
        <dbReference type="ARBA" id="ARBA00010617"/>
    </source>
</evidence>
<dbReference type="GO" id="GO:0016705">
    <property type="term" value="F:oxidoreductase activity, acting on paired donors, with incorporation or reduction of molecular oxygen"/>
    <property type="evidence" value="ECO:0007669"/>
    <property type="project" value="InterPro"/>
</dbReference>
<evidence type="ECO:0000256" key="4">
    <source>
        <dbReference type="ARBA" id="ARBA00023002"/>
    </source>
</evidence>
<dbReference type="PANTHER" id="PTHR46206:SF6">
    <property type="entry name" value="CYTOCHROME P450 MONOOXYGENASE AN1598-RELATED"/>
    <property type="match status" value="1"/>
</dbReference>
<dbReference type="Gene3D" id="1.10.630.10">
    <property type="entry name" value="Cytochrome P450"/>
    <property type="match status" value="1"/>
</dbReference>
<keyword evidence="4 8" id="KW-0560">Oxidoreductase</keyword>
<dbReference type="InterPro" id="IPR017972">
    <property type="entry name" value="Cyt_P450_CS"/>
</dbReference>
<dbReference type="InterPro" id="IPR002403">
    <property type="entry name" value="Cyt_P450_E_grp-IV"/>
</dbReference>
<dbReference type="Proteomes" id="UP001295794">
    <property type="component" value="Unassembled WGS sequence"/>
</dbReference>
<protein>
    <recommendedName>
        <fullName evidence="11">Cytochrome P450</fullName>
    </recommendedName>
</protein>
<dbReference type="EMBL" id="CAVNYO010000003">
    <property type="protein sequence ID" value="CAK5261945.1"/>
    <property type="molecule type" value="Genomic_DNA"/>
</dbReference>
<gene>
    <name evidence="9" type="ORF">MYCIT1_LOCUS275</name>
</gene>
<comment type="cofactor">
    <cofactor evidence="1 7">
        <name>heme</name>
        <dbReference type="ChEBI" id="CHEBI:30413"/>
    </cofactor>
</comment>
<feature type="binding site" description="axial binding residue" evidence="7">
    <location>
        <position position="334"/>
    </location>
    <ligand>
        <name>heme</name>
        <dbReference type="ChEBI" id="CHEBI:30413"/>
    </ligand>
    <ligandPart>
        <name>Fe</name>
        <dbReference type="ChEBI" id="CHEBI:18248"/>
    </ligandPart>
</feature>
<proteinExistence type="inferred from homology"/>
<dbReference type="PANTHER" id="PTHR46206">
    <property type="entry name" value="CYTOCHROME P450"/>
    <property type="match status" value="1"/>
</dbReference>
<evidence type="ECO:0000256" key="8">
    <source>
        <dbReference type="RuleBase" id="RU000461"/>
    </source>
</evidence>
<evidence type="ECO:0000256" key="5">
    <source>
        <dbReference type="ARBA" id="ARBA00023004"/>
    </source>
</evidence>
<sequence length="391" mass="44229">MEHSLGHEQYHDAFQIPVIRTAMTRNISICFPVIHDEVVAAFSDLLPPCDEWLSVPAMQTVLPLVSRIANRFFIGLPCRDPEYIAITTQFSLDVTRDAGLLHVTPALLRPIVSRLFGHLEPTTRKTMKLIGSLLQERIDMDDGHGSAWPDDNRPNDLISWLLDAARDHPQRRNVPRLTRTLLAVNFGAIHTTTQGFLHALYTLASHLELVEPLREEIEAVVQVDGWTKPALAKMVKLDSFLKECARVRPGSVVSLFRQAVQDFVFSDGTLVPYGTLVGVPVMHEHFKAAHYPDADAFDAFRFSRRRGEAGEHFKHQMVTPQADFLTFGLGPHACPGRFFAVTVEKLMMAHLLVTYDVMLRDSRRPEDECIFVIEGANSRAEVMFRKRRTET</sequence>
<dbReference type="GO" id="GO:0004497">
    <property type="term" value="F:monooxygenase activity"/>
    <property type="evidence" value="ECO:0007669"/>
    <property type="project" value="UniProtKB-KW"/>
</dbReference>
<reference evidence="9" key="1">
    <citation type="submission" date="2023-11" db="EMBL/GenBank/DDBJ databases">
        <authorList>
            <person name="De Vega J J."/>
            <person name="De Vega J J."/>
        </authorList>
    </citation>
    <scope>NUCLEOTIDE SEQUENCE</scope>
</reference>
<evidence type="ECO:0000256" key="7">
    <source>
        <dbReference type="PIRSR" id="PIRSR602403-1"/>
    </source>
</evidence>
<dbReference type="PROSITE" id="PS00086">
    <property type="entry name" value="CYTOCHROME_P450"/>
    <property type="match status" value="1"/>
</dbReference>